<dbReference type="InterPro" id="IPR036179">
    <property type="entry name" value="Ig-like_dom_sf"/>
</dbReference>
<evidence type="ECO:0000256" key="12">
    <source>
        <dbReference type="SAM" id="SignalP"/>
    </source>
</evidence>
<dbReference type="SUPFAM" id="SSF48726">
    <property type="entry name" value="Immunoglobulin"/>
    <property type="match status" value="4"/>
</dbReference>
<dbReference type="PANTHER" id="PTHR44170:SF54">
    <property type="entry name" value="FI24025P1"/>
    <property type="match status" value="1"/>
</dbReference>
<evidence type="ECO:0000256" key="3">
    <source>
        <dbReference type="ARBA" id="ARBA00022692"/>
    </source>
</evidence>
<dbReference type="Pfam" id="PF06583">
    <property type="entry name" value="Neogenin_C"/>
    <property type="match status" value="1"/>
</dbReference>
<evidence type="ECO:0000259" key="13">
    <source>
        <dbReference type="PROSITE" id="PS50835"/>
    </source>
</evidence>
<dbReference type="Pfam" id="PF07679">
    <property type="entry name" value="I-set"/>
    <property type="match status" value="2"/>
</dbReference>
<evidence type="ECO:0000256" key="11">
    <source>
        <dbReference type="SAM" id="Phobius"/>
    </source>
</evidence>
<dbReference type="CDD" id="cd00063">
    <property type="entry name" value="FN3"/>
    <property type="match status" value="6"/>
</dbReference>
<evidence type="ECO:0000256" key="1">
    <source>
        <dbReference type="ARBA" id="ARBA00004479"/>
    </source>
</evidence>
<keyword evidence="6 11" id="KW-0472">Membrane</keyword>
<evidence type="ECO:0000256" key="7">
    <source>
        <dbReference type="ARBA" id="ARBA00023157"/>
    </source>
</evidence>
<evidence type="ECO:0000256" key="5">
    <source>
        <dbReference type="ARBA" id="ARBA00022989"/>
    </source>
</evidence>
<feature type="region of interest" description="Disordered" evidence="10">
    <location>
        <begin position="423"/>
        <end position="460"/>
    </location>
</feature>
<dbReference type="InterPro" id="IPR007110">
    <property type="entry name" value="Ig-like_dom"/>
</dbReference>
<dbReference type="EC" id="3.1.3.2" evidence="15"/>
<feature type="compositionally biased region" description="Basic and acidic residues" evidence="10">
    <location>
        <begin position="1164"/>
        <end position="1175"/>
    </location>
</feature>
<keyword evidence="16" id="KW-1185">Reference proteome</keyword>
<evidence type="ECO:0000256" key="9">
    <source>
        <dbReference type="ARBA" id="ARBA00023319"/>
    </source>
</evidence>
<keyword evidence="7" id="KW-1015">Disulfide bond</keyword>
<dbReference type="FunFam" id="2.60.40.10:FF:000032">
    <property type="entry name" value="palladin isoform X1"/>
    <property type="match status" value="2"/>
</dbReference>
<feature type="domain" description="Fibronectin type-III" evidence="14">
    <location>
        <begin position="945"/>
        <end position="1043"/>
    </location>
</feature>
<evidence type="ECO:0000256" key="2">
    <source>
        <dbReference type="ARBA" id="ARBA00009588"/>
    </source>
</evidence>
<feature type="domain" description="Fibronectin type-III" evidence="14">
    <location>
        <begin position="556"/>
        <end position="647"/>
    </location>
</feature>
<dbReference type="FunFam" id="2.60.40.10:FF:000189">
    <property type="entry name" value="Neogenin isoform 3"/>
    <property type="match status" value="1"/>
</dbReference>
<dbReference type="SMART" id="SM00409">
    <property type="entry name" value="IG"/>
    <property type="match status" value="4"/>
</dbReference>
<gene>
    <name evidence="15" type="primary">NEO1_2</name>
    <name evidence="15" type="ORF">OS493_003694</name>
</gene>
<organism evidence="15 16">
    <name type="scientific">Desmophyllum pertusum</name>
    <dbReference type="NCBI Taxonomy" id="174260"/>
    <lineage>
        <taxon>Eukaryota</taxon>
        <taxon>Metazoa</taxon>
        <taxon>Cnidaria</taxon>
        <taxon>Anthozoa</taxon>
        <taxon>Hexacorallia</taxon>
        <taxon>Scleractinia</taxon>
        <taxon>Caryophylliina</taxon>
        <taxon>Caryophylliidae</taxon>
        <taxon>Desmophyllum</taxon>
    </lineage>
</organism>
<comment type="similarity">
    <text evidence="2">Belongs to the immunoglobulin superfamily. DCC family.</text>
</comment>
<feature type="domain" description="Fibronectin type-III" evidence="14">
    <location>
        <begin position="456"/>
        <end position="550"/>
    </location>
</feature>
<evidence type="ECO:0000256" key="10">
    <source>
        <dbReference type="SAM" id="MobiDB-lite"/>
    </source>
</evidence>
<dbReference type="PROSITE" id="PS50835">
    <property type="entry name" value="IG_LIKE"/>
    <property type="match status" value="4"/>
</dbReference>
<feature type="compositionally biased region" description="Pro residues" evidence="10">
    <location>
        <begin position="1300"/>
        <end position="1313"/>
    </location>
</feature>
<evidence type="ECO:0000256" key="8">
    <source>
        <dbReference type="ARBA" id="ARBA00023180"/>
    </source>
</evidence>
<evidence type="ECO:0000256" key="6">
    <source>
        <dbReference type="ARBA" id="ARBA00023136"/>
    </source>
</evidence>
<dbReference type="GO" id="GO:0003993">
    <property type="term" value="F:acid phosphatase activity"/>
    <property type="evidence" value="ECO:0007669"/>
    <property type="project" value="UniProtKB-EC"/>
</dbReference>
<feature type="domain" description="Fibronectin type-III" evidence="14">
    <location>
        <begin position="652"/>
        <end position="754"/>
    </location>
</feature>
<keyword evidence="3 11" id="KW-0812">Transmembrane</keyword>
<feature type="domain" description="Ig-like" evidence="13">
    <location>
        <begin position="30"/>
        <end position="116"/>
    </location>
</feature>
<dbReference type="GO" id="GO:0016020">
    <property type="term" value="C:membrane"/>
    <property type="evidence" value="ECO:0007669"/>
    <property type="project" value="UniProtKB-SubCell"/>
</dbReference>
<sequence length="1394" mass="153682">MLLYRCKACLLAIVQFAAISGTLASTKSAPYFIEEPSDTYVKKGRSAVLNCRVGGNPMPSITWKRNGNKLDLTSDSRRMIRPDGSLYFSEIIHSKAQKPDEGIYQCEAFSQISQVSQSSLDYQIVSRTARIIVAGISSKVAVTPSRLRVPYGDTSRFFCSIKHSTPKAVISWRKKGENSTITTGERFTLIPNGGLQIRSIRFEEQGQYECIAENSFTAKKHTSSNAGIFEVIPDNGFPRRPRFTVKPADTVAIAGSKVVLECIANGFPKPRVSWLRNGSPVVFGSDYLMLGESNLMIESVSVAHAGNYTCRAKTETRIEEESAKLEVHYPPVFTKKPSAVHAYRNAKARFDCLADGIPKPLINWTRNGDSLGKTDYTKAGDGFLLVMDLIFSDMGAYQCFAENYLGKIQATVELSVYRKGDPLPVTIPPPTTTPQTTTTVRTTPQTTTPKPRVSEKPENVAAHARSDTEIELTWAPPKVTNGKILEYRIYYNIITDGSIILKRANTSGENLRIRLSDLNPDTKYRFNVFAVNKQGGGEISEEATARTYPSSQVPGRPLNLVAEAETDSSIRVTWAEPDTGPSSVFRYVIVYKDTSSISGEMRDITKQQTRVLRDLRTYTKYSISVYAENKRGVKGASAETEATTKGGVPRVPPTDFVLKPDSSGTGLISTWKPPDPTKVNGRITFYLIKFRKVGSQGENTSGIIGADKQSFTIKGLMPSTRYEAKIAAGTDSGLGDYTKDWVAASTNVSKCKEDTTPGKPTFDLLKKFPNAILVSWKPPDNAGLVCVTGYSLGWGENSPYQFSTDPLSSDNTQYLIKELTPNKKYVVMLKAMNSKGNGPDIQTIIQTSAGKGEPEPVKGMQAVPLSSKAMRLSWRDTQVSNSVPIIYHVYHSLRNQLRYCGNSTEKSIKCHHLKPYTKYTFYVRRNNEGINATVSNFTAEDKPGPPTDLTGNPNEEDFTRLFLHWQPPLELNGHITRYRIYYSTNVDASLQNMKPVEAEGSKLTKEISSLKPGTVYYFQMQAHVPMTTADASVSTALTSTPLPSDPVVAAQAAGGALKNKTLWIVIAAVAGITLIAIIIISVILCKKRSGDDIQRKPPTYKSVVHANGSAKKKHKEEKPPDLWINHTDNLEMKPIEAVNPAPDVTNISTIPRSSEEMTPLNDSPLDHIKVDHERSSFLNGSEEDPGEFADLPPPPMIDSKGDPYPEYPEYPEDNRTPTPPPSPGVSPFFPPRATTPENVTHPMYPITSTPRYHMNLPRTGSCENTLDVADPRPPQRSRSYDPDFRNPNSKVPVYPMLHTSPPPTLPKPKPKSPVAPADDIQLPPVGFNRKTPPNGYWTPPPKYEDIFARRSNPPAPSSPPGDQDTVVADLDKEIAGLEGLMRDLNEITAGDYQV</sequence>
<name>A0A9X0A5Y9_9CNID</name>
<keyword evidence="5 11" id="KW-1133">Transmembrane helix</keyword>
<dbReference type="InterPro" id="IPR036116">
    <property type="entry name" value="FN3_sf"/>
</dbReference>
<dbReference type="SMART" id="SM00060">
    <property type="entry name" value="FN3"/>
    <property type="match status" value="6"/>
</dbReference>
<dbReference type="Pfam" id="PF13927">
    <property type="entry name" value="Ig_3"/>
    <property type="match status" value="2"/>
</dbReference>
<dbReference type="PANTHER" id="PTHR44170">
    <property type="entry name" value="PROTEIN SIDEKICK"/>
    <property type="match status" value="1"/>
</dbReference>
<evidence type="ECO:0000313" key="16">
    <source>
        <dbReference type="Proteomes" id="UP001163046"/>
    </source>
</evidence>
<evidence type="ECO:0000313" key="15">
    <source>
        <dbReference type="EMBL" id="KAJ7394021.1"/>
    </source>
</evidence>
<dbReference type="InterPro" id="IPR010560">
    <property type="entry name" value="Neogenin_C"/>
</dbReference>
<evidence type="ECO:0000259" key="14">
    <source>
        <dbReference type="PROSITE" id="PS50853"/>
    </source>
</evidence>
<evidence type="ECO:0000256" key="4">
    <source>
        <dbReference type="ARBA" id="ARBA00022737"/>
    </source>
</evidence>
<keyword evidence="4" id="KW-0677">Repeat</keyword>
<feature type="domain" description="Fibronectin type-III" evidence="14">
    <location>
        <begin position="756"/>
        <end position="851"/>
    </location>
</feature>
<dbReference type="InterPro" id="IPR003961">
    <property type="entry name" value="FN3_dom"/>
</dbReference>
<feature type="region of interest" description="Disordered" evidence="10">
    <location>
        <begin position="1096"/>
        <end position="1122"/>
    </location>
</feature>
<dbReference type="OrthoDB" id="6021834at2759"/>
<dbReference type="SMART" id="SM00408">
    <property type="entry name" value="IGc2"/>
    <property type="match status" value="4"/>
</dbReference>
<dbReference type="InterPro" id="IPR003598">
    <property type="entry name" value="Ig_sub2"/>
</dbReference>
<proteinExistence type="inferred from homology"/>
<accession>A0A9X0A5Y9</accession>
<keyword evidence="9" id="KW-0393">Immunoglobulin domain</keyword>
<feature type="domain" description="Ig-like" evidence="13">
    <location>
        <begin position="331"/>
        <end position="415"/>
    </location>
</feature>
<comment type="subcellular location">
    <subcellularLocation>
        <location evidence="1">Membrane</location>
        <topology evidence="1">Single-pass type I membrane protein</topology>
    </subcellularLocation>
</comment>
<feature type="domain" description="Ig-like" evidence="13">
    <location>
        <begin position="138"/>
        <end position="223"/>
    </location>
</feature>
<reference evidence="15" key="1">
    <citation type="submission" date="2023-01" db="EMBL/GenBank/DDBJ databases">
        <title>Genome assembly of the deep-sea coral Lophelia pertusa.</title>
        <authorList>
            <person name="Herrera S."/>
            <person name="Cordes E."/>
        </authorList>
    </citation>
    <scope>NUCLEOTIDE SEQUENCE</scope>
    <source>
        <strain evidence="15">USNM1676648</strain>
        <tissue evidence="15">Polyp</tissue>
    </source>
</reference>
<keyword evidence="15" id="KW-0378">Hydrolase</keyword>
<feature type="compositionally biased region" description="Pro residues" evidence="10">
    <location>
        <begin position="1217"/>
        <end position="1230"/>
    </location>
</feature>
<feature type="region of interest" description="Disordered" evidence="10">
    <location>
        <begin position="1138"/>
        <end position="1365"/>
    </location>
</feature>
<dbReference type="InterPro" id="IPR013098">
    <property type="entry name" value="Ig_I-set"/>
</dbReference>
<dbReference type="SUPFAM" id="SSF49265">
    <property type="entry name" value="Fibronectin type III"/>
    <property type="match status" value="4"/>
</dbReference>
<keyword evidence="12" id="KW-0732">Signal</keyword>
<feature type="signal peptide" evidence="12">
    <location>
        <begin position="1"/>
        <end position="24"/>
    </location>
</feature>
<dbReference type="Gene3D" id="2.60.40.10">
    <property type="entry name" value="Immunoglobulins"/>
    <property type="match status" value="10"/>
</dbReference>
<dbReference type="FunFam" id="2.60.40.10:FF:000028">
    <property type="entry name" value="Neuronal cell adhesion molecule"/>
    <property type="match status" value="1"/>
</dbReference>
<feature type="transmembrane region" description="Helical" evidence="11">
    <location>
        <begin position="1062"/>
        <end position="1085"/>
    </location>
</feature>
<feature type="domain" description="Fibronectin type-III" evidence="14">
    <location>
        <begin position="853"/>
        <end position="942"/>
    </location>
</feature>
<comment type="caution">
    <text evidence="15">The sequence shown here is derived from an EMBL/GenBank/DDBJ whole genome shotgun (WGS) entry which is preliminary data.</text>
</comment>
<protein>
    <submittedName>
        <fullName evidence="15">Aminophospholipid-translocase</fullName>
        <ecNumber evidence="15">3.1.3.2</ecNumber>
    </submittedName>
</protein>
<dbReference type="Proteomes" id="UP001163046">
    <property type="component" value="Unassembled WGS sequence"/>
</dbReference>
<dbReference type="GO" id="GO:0098609">
    <property type="term" value="P:cell-cell adhesion"/>
    <property type="evidence" value="ECO:0007669"/>
    <property type="project" value="TreeGrafter"/>
</dbReference>
<feature type="domain" description="Ig-like" evidence="13">
    <location>
        <begin position="241"/>
        <end position="326"/>
    </location>
</feature>
<keyword evidence="8" id="KW-0325">Glycoprotein</keyword>
<dbReference type="EMBL" id="MU825397">
    <property type="protein sequence ID" value="KAJ7394021.1"/>
    <property type="molecule type" value="Genomic_DNA"/>
</dbReference>
<feature type="chain" id="PRO_5040852980" evidence="12">
    <location>
        <begin position="25"/>
        <end position="1394"/>
    </location>
</feature>
<dbReference type="Pfam" id="PF00041">
    <property type="entry name" value="fn3"/>
    <property type="match status" value="5"/>
</dbReference>
<dbReference type="InterPro" id="IPR003599">
    <property type="entry name" value="Ig_sub"/>
</dbReference>
<dbReference type="PROSITE" id="PS50853">
    <property type="entry name" value="FN3"/>
    <property type="match status" value="6"/>
</dbReference>
<dbReference type="InterPro" id="IPR013783">
    <property type="entry name" value="Ig-like_fold"/>
</dbReference>
<feature type="compositionally biased region" description="Low complexity" evidence="10">
    <location>
        <begin position="433"/>
        <end position="451"/>
    </location>
</feature>